<feature type="domain" description="MMS19 N-terminal" evidence="7">
    <location>
        <begin position="42"/>
        <end position="301"/>
    </location>
</feature>
<dbReference type="GO" id="GO:0051604">
    <property type="term" value="P:protein maturation"/>
    <property type="evidence" value="ECO:0007669"/>
    <property type="project" value="UniProtKB-UniRule"/>
</dbReference>
<comment type="subcellular location">
    <subcellularLocation>
        <location evidence="1 5">Nucleus</location>
    </subcellularLocation>
</comment>
<dbReference type="PANTHER" id="PTHR12891:SF0">
    <property type="entry name" value="MMS19 NUCLEOTIDE EXCISION REPAIR PROTEIN HOMOLOG"/>
    <property type="match status" value="1"/>
</dbReference>
<dbReference type="Proteomes" id="UP000193498">
    <property type="component" value="Unassembled WGS sequence"/>
</dbReference>
<evidence type="ECO:0000256" key="5">
    <source>
        <dbReference type="RuleBase" id="RU367072"/>
    </source>
</evidence>
<comment type="similarity">
    <text evidence="2 5">Belongs to the MET18/MMS19 family.</text>
</comment>
<dbReference type="InterPro" id="IPR024687">
    <property type="entry name" value="MMS19_C"/>
</dbReference>
<evidence type="ECO:0000256" key="4">
    <source>
        <dbReference type="ARBA" id="ARBA00023242"/>
    </source>
</evidence>
<evidence type="ECO:0000259" key="6">
    <source>
        <dbReference type="Pfam" id="PF12460"/>
    </source>
</evidence>
<proteinExistence type="inferred from homology"/>
<protein>
    <recommendedName>
        <fullName evidence="5">MMS19 nucleotide excision repair protein</fullName>
    </recommendedName>
</protein>
<sequence length="1032" mass="114086">MEGRLVRNYIVNLGETSGEASSVLKEIIEGIDLGQTTLLNLVQALEEFLTNDDNSLRAKGTNLLSTVLAACSKEQVNSKAVSVLLGFYSDRLTDASCLHELLKGLLALQRFKWFGSSASVKSAESIFASVDMNTLTQATRHVVFQILYGLLENHITSIKTMKEQFVTGYLNIMDGEKDPRNLILAFKSVKIIIDNFDITNQVESLFEVTFCYFPITFKPPPGDPYGITASDLKLALRQCLAATPLFAKHSMPLLLDKLMSTSGNAQLDSLETLAQCIPVYGAESIESHVLELRAALEDELLELPPVEMENIVMSVIIVLVRTLANSEQTDKQVLMEFINQNIQDSMDAFNEAVVPKPRAVGKLLRATASGSTLSNRKVVESIVPFLTDLYGRIEFTAKKNIILETLLDLIEANRELYSIGDSQSNPAGESTPLIAFKDKLFEIYSSALKSSNEHNELRSVGLRGLCAMVLVDQLLSDNEAGVAVQHIDSALFDEISQSISQEALDSLNSIAPLRPYVIRNITLHDVLSVLPDTNVEVSLGQRKKIEKSLKYIESICIEPVLFEAATSSLLQYFEKYTAEARSDGTLPFLVLSTIRAILKTKYSKGHSDISLVLNSLVTHLYSIAISNAIENHQSLLADTNILTEIAKISNLVFRSLDAQEQTLFIEKVFEVFYKGNTNSVVFNIATLGATEFYPLKPSSSLAQTNLSILFTSILCCLRKEVAIPVADVSGFLSELLESAMSSDNLFQRLSLAQCVGSIVNKWTSASDFEGFVKGDINKLREILLHAEDIALRVKALEILQWVSRALVLRTHSAGFQLATDMCGLLNQAQLGKQVANGFETLIGDNEWVLDKSSFCTVRLLHKQRFFNHCLPMILDGFTNSPEGVKENYLIALSQILVSVPKQVLLSSISSLLPLLLSSLNFPEAGLKASTLHTLSILIEETPQLVTEHVSTILPLLLQLTLRESSNSMVVRINALKCLSLVAGKIPYDVLHPYKSQILKELLKPVDDTKRIVRKEAVICRNRWFMLTGPPTQ</sequence>
<evidence type="ECO:0000259" key="7">
    <source>
        <dbReference type="Pfam" id="PF14500"/>
    </source>
</evidence>
<dbReference type="GO" id="GO:0097361">
    <property type="term" value="C:cytosolic [4Fe-4S] assembly targeting complex"/>
    <property type="evidence" value="ECO:0007669"/>
    <property type="project" value="UniProtKB-UniRule"/>
</dbReference>
<dbReference type="GO" id="GO:0016226">
    <property type="term" value="P:iron-sulfur cluster assembly"/>
    <property type="evidence" value="ECO:0007669"/>
    <property type="project" value="UniProtKB-UniRule"/>
</dbReference>
<dbReference type="OrthoDB" id="342900at2759"/>
<dbReference type="SUPFAM" id="SSF48371">
    <property type="entry name" value="ARM repeat"/>
    <property type="match status" value="1"/>
</dbReference>
<accession>A0A1Y1Y0Q0</accession>
<dbReference type="GO" id="GO:0005634">
    <property type="term" value="C:nucleus"/>
    <property type="evidence" value="ECO:0007669"/>
    <property type="project" value="UniProtKB-SubCell"/>
</dbReference>
<evidence type="ECO:0000313" key="8">
    <source>
        <dbReference type="EMBL" id="ORX91539.1"/>
    </source>
</evidence>
<reference evidence="8 9" key="1">
    <citation type="submission" date="2016-07" db="EMBL/GenBank/DDBJ databases">
        <title>Pervasive Adenine N6-methylation of Active Genes in Fungi.</title>
        <authorList>
            <consortium name="DOE Joint Genome Institute"/>
            <person name="Mondo S.J."/>
            <person name="Dannebaum R.O."/>
            <person name="Kuo R.C."/>
            <person name="Labutti K."/>
            <person name="Haridas S."/>
            <person name="Kuo A."/>
            <person name="Salamov A."/>
            <person name="Ahrendt S.R."/>
            <person name="Lipzen A."/>
            <person name="Sullivan W."/>
            <person name="Andreopoulos W.B."/>
            <person name="Clum A."/>
            <person name="Lindquist E."/>
            <person name="Daum C."/>
            <person name="Ramamoorthy G.K."/>
            <person name="Gryganskyi A."/>
            <person name="Culley D."/>
            <person name="Magnuson J.K."/>
            <person name="James T.Y."/>
            <person name="O'Malley M.A."/>
            <person name="Stajich J.E."/>
            <person name="Spatafora J.W."/>
            <person name="Visel A."/>
            <person name="Grigoriev I.V."/>
        </authorList>
    </citation>
    <scope>NUCLEOTIDE SEQUENCE [LARGE SCALE GENOMIC DNA]</scope>
    <source>
        <strain evidence="8 9">CBS 931.73</strain>
    </source>
</reference>
<keyword evidence="9" id="KW-1185">Reference proteome</keyword>
<dbReference type="Gene3D" id="1.25.10.10">
    <property type="entry name" value="Leucine-rich Repeat Variant"/>
    <property type="match status" value="1"/>
</dbReference>
<dbReference type="InParanoid" id="A0A1Y1Y0Q0"/>
<name>A0A1Y1Y0Q0_9FUNG</name>
<dbReference type="STRING" id="1314790.A0A1Y1Y0Q0"/>
<dbReference type="Pfam" id="PF12460">
    <property type="entry name" value="MMS19_C"/>
    <property type="match status" value="1"/>
</dbReference>
<organism evidence="8 9">
    <name type="scientific">Basidiobolus meristosporus CBS 931.73</name>
    <dbReference type="NCBI Taxonomy" id="1314790"/>
    <lineage>
        <taxon>Eukaryota</taxon>
        <taxon>Fungi</taxon>
        <taxon>Fungi incertae sedis</taxon>
        <taxon>Zoopagomycota</taxon>
        <taxon>Entomophthoromycotina</taxon>
        <taxon>Basidiobolomycetes</taxon>
        <taxon>Basidiobolales</taxon>
        <taxon>Basidiobolaceae</taxon>
        <taxon>Basidiobolus</taxon>
    </lineage>
</organism>
<dbReference type="InterPro" id="IPR039920">
    <property type="entry name" value="MMS19"/>
</dbReference>
<dbReference type="FunCoup" id="A0A1Y1Y0Q0">
    <property type="interactions" value="720"/>
</dbReference>
<keyword evidence="5" id="KW-0227">DNA damage</keyword>
<dbReference type="EMBL" id="MCFE01000317">
    <property type="protein sequence ID" value="ORX91539.1"/>
    <property type="molecule type" value="Genomic_DNA"/>
</dbReference>
<dbReference type="InterPro" id="IPR011989">
    <property type="entry name" value="ARM-like"/>
</dbReference>
<feature type="domain" description="MMS19 C-terminal" evidence="6">
    <location>
        <begin position="549"/>
        <end position="981"/>
    </location>
</feature>
<keyword evidence="4 5" id="KW-0539">Nucleus</keyword>
<dbReference type="InterPro" id="IPR029240">
    <property type="entry name" value="MMS19_N"/>
</dbReference>
<gene>
    <name evidence="8" type="ORF">K493DRAFT_409273</name>
</gene>
<dbReference type="AlphaFoldDB" id="A0A1Y1Y0Q0"/>
<dbReference type="PANTHER" id="PTHR12891">
    <property type="entry name" value="DNA REPAIR/TRANSCRIPTION PROTEIN MET18/MMS19"/>
    <property type="match status" value="1"/>
</dbReference>
<comment type="caution">
    <text evidence="8">The sequence shown here is derived from an EMBL/GenBank/DDBJ whole genome shotgun (WGS) entry which is preliminary data.</text>
</comment>
<dbReference type="Pfam" id="PF14500">
    <property type="entry name" value="MMS19_N"/>
    <property type="match status" value="1"/>
</dbReference>
<evidence type="ECO:0000256" key="3">
    <source>
        <dbReference type="ARBA" id="ARBA00022737"/>
    </source>
</evidence>
<evidence type="ECO:0000256" key="1">
    <source>
        <dbReference type="ARBA" id="ARBA00004123"/>
    </source>
</evidence>
<evidence type="ECO:0000313" key="9">
    <source>
        <dbReference type="Proteomes" id="UP000193498"/>
    </source>
</evidence>
<dbReference type="GO" id="GO:0006281">
    <property type="term" value="P:DNA repair"/>
    <property type="evidence" value="ECO:0007669"/>
    <property type="project" value="UniProtKB-UniRule"/>
</dbReference>
<comment type="function">
    <text evidence="5">Key component of the cytosolic iron-sulfur protein assembly (CIA) complex, a multiprotein complex that mediates the incorporation of iron-sulfur cluster into apoproteins specifically involved in DNA metabolism and genomic integrity. In the CIA complex, MMS19 acts as an adapter between early-acting CIA components and a subset of cellular target iron-sulfur proteins.</text>
</comment>
<keyword evidence="5" id="KW-0234">DNA repair</keyword>
<dbReference type="InterPro" id="IPR016024">
    <property type="entry name" value="ARM-type_fold"/>
</dbReference>
<keyword evidence="3" id="KW-0677">Repeat</keyword>
<evidence type="ECO:0000256" key="2">
    <source>
        <dbReference type="ARBA" id="ARBA00009340"/>
    </source>
</evidence>